<gene>
    <name evidence="5" type="primary">Dsim\GD20595</name>
    <name evidence="5" type="ORF">Dsim_GD20595</name>
</gene>
<sequence length="208" mass="23934">MSKLPCSYDAENKIWKGIPQNNPFKPETSLGRIIFKNMRNWPKNVCQTGEIIVHNGFSWNGYFADPEATKEMQDEEGWFHTGDMGYFDEDDYLYMTDRKKEVLKWKGLQMWPAEVEAVIDELPEVKRVCVIGVYDETQGDVPGALVVREDNANLTAQQVIDHVAKRLPDIQKQLRAGVQFADEIPQNHNGKAVRRYARDLFVALSKKN</sequence>
<dbReference type="PhylomeDB" id="B4QT04"/>
<comment type="subcellular location">
    <subcellularLocation>
        <location evidence="1">Peroxisome</location>
    </subcellularLocation>
</comment>
<dbReference type="GO" id="GO:0004467">
    <property type="term" value="F:long-chain fatty acid-CoA ligase activity"/>
    <property type="evidence" value="ECO:0007669"/>
    <property type="project" value="TreeGrafter"/>
</dbReference>
<comment type="similarity">
    <text evidence="2">Belongs to the ATP-dependent AMP-binding enzyme family.</text>
</comment>
<evidence type="ECO:0000259" key="4">
    <source>
        <dbReference type="Pfam" id="PF13193"/>
    </source>
</evidence>
<dbReference type="OMA" id="GNAMPPN"/>
<proteinExistence type="inferred from homology"/>
<accession>B4QT04</accession>
<name>B4QT04_DROSI</name>
<dbReference type="HOGENOM" id="CLU_000022_17_0_1"/>
<dbReference type="Gene3D" id="3.30.300.30">
    <property type="match status" value="1"/>
</dbReference>
<dbReference type="SUPFAM" id="SSF56801">
    <property type="entry name" value="Acetyl-CoA synthetase-like"/>
    <property type="match status" value="1"/>
</dbReference>
<dbReference type="PANTHER" id="PTHR24096:SF353">
    <property type="entry name" value="GH16244P-RELATED"/>
    <property type="match status" value="1"/>
</dbReference>
<keyword evidence="6" id="KW-1185">Reference proteome</keyword>
<reference evidence="5 6" key="1">
    <citation type="journal article" date="2007" name="Nature">
        <title>Evolution of genes and genomes on the Drosophila phylogeny.</title>
        <authorList>
            <consortium name="Drosophila 12 Genomes Consortium"/>
            <person name="Clark A.G."/>
            <person name="Eisen M.B."/>
            <person name="Smith D.R."/>
            <person name="Bergman C.M."/>
            <person name="Oliver B."/>
            <person name="Markow T.A."/>
            <person name="Kaufman T.C."/>
            <person name="Kellis M."/>
            <person name="Gelbart W."/>
            <person name="Iyer V.N."/>
            <person name="Pollard D.A."/>
            <person name="Sackton T.B."/>
            <person name="Larracuente A.M."/>
            <person name="Singh N.D."/>
            <person name="Abad J.P."/>
            <person name="Abt D.N."/>
            <person name="Adryan B."/>
            <person name="Aguade M."/>
            <person name="Akashi H."/>
            <person name="Anderson W.W."/>
            <person name="Aquadro C.F."/>
            <person name="Ardell D.H."/>
            <person name="Arguello R."/>
            <person name="Artieri C.G."/>
            <person name="Barbash D.A."/>
            <person name="Barker D."/>
            <person name="Barsanti P."/>
            <person name="Batterham P."/>
            <person name="Batzoglou S."/>
            <person name="Begun D."/>
            <person name="Bhutkar A."/>
            <person name="Blanco E."/>
            <person name="Bosak S.A."/>
            <person name="Bradley R.K."/>
            <person name="Brand A.D."/>
            <person name="Brent M.R."/>
            <person name="Brooks A.N."/>
            <person name="Brown R.H."/>
            <person name="Butlin R.K."/>
            <person name="Caggese C."/>
            <person name="Calvi B.R."/>
            <person name="Bernardo de Carvalho A."/>
            <person name="Caspi A."/>
            <person name="Castrezana S."/>
            <person name="Celniker S.E."/>
            <person name="Chang J.L."/>
            <person name="Chapple C."/>
            <person name="Chatterji S."/>
            <person name="Chinwalla A."/>
            <person name="Civetta A."/>
            <person name="Clifton S.W."/>
            <person name="Comeron J.M."/>
            <person name="Costello J.C."/>
            <person name="Coyne J.A."/>
            <person name="Daub J."/>
            <person name="David R.G."/>
            <person name="Delcher A.L."/>
            <person name="Delehaunty K."/>
            <person name="Do C.B."/>
            <person name="Ebling H."/>
            <person name="Edwards K."/>
            <person name="Eickbush T."/>
            <person name="Evans J.D."/>
            <person name="Filipski A."/>
            <person name="Findeiss S."/>
            <person name="Freyhult E."/>
            <person name="Fulton L."/>
            <person name="Fulton R."/>
            <person name="Garcia A.C."/>
            <person name="Gardiner A."/>
            <person name="Garfield D.A."/>
            <person name="Garvin B.E."/>
            <person name="Gibson G."/>
            <person name="Gilbert D."/>
            <person name="Gnerre S."/>
            <person name="Godfrey J."/>
            <person name="Good R."/>
            <person name="Gotea V."/>
            <person name="Gravely B."/>
            <person name="Greenberg A.J."/>
            <person name="Griffiths-Jones S."/>
            <person name="Gross S."/>
            <person name="Guigo R."/>
            <person name="Gustafson E.A."/>
            <person name="Haerty W."/>
            <person name="Hahn M.W."/>
            <person name="Halligan D.L."/>
            <person name="Halpern A.L."/>
            <person name="Halter G.M."/>
            <person name="Han M.V."/>
            <person name="Heger A."/>
            <person name="Hillier L."/>
            <person name="Hinrichs A.S."/>
            <person name="Holmes I."/>
            <person name="Hoskins R.A."/>
            <person name="Hubisz M.J."/>
            <person name="Hultmark D."/>
            <person name="Huntley M.A."/>
            <person name="Jaffe D.B."/>
            <person name="Jagadeeshan S."/>
            <person name="Jeck W.R."/>
            <person name="Johnson J."/>
            <person name="Jones C.D."/>
            <person name="Jordan W.C."/>
            <person name="Karpen G.H."/>
            <person name="Kataoka E."/>
            <person name="Keightley P.D."/>
            <person name="Kheradpour P."/>
            <person name="Kirkness E.F."/>
            <person name="Koerich L.B."/>
            <person name="Kristiansen K."/>
            <person name="Kudrna D."/>
            <person name="Kulathinal R.J."/>
            <person name="Kumar S."/>
            <person name="Kwok R."/>
            <person name="Lander E."/>
            <person name="Langley C.H."/>
            <person name="Lapoint R."/>
            <person name="Lazzaro B.P."/>
            <person name="Lee S.J."/>
            <person name="Levesque L."/>
            <person name="Li R."/>
            <person name="Lin C.F."/>
            <person name="Lin M.F."/>
            <person name="Lindblad-Toh K."/>
            <person name="Llopart A."/>
            <person name="Long M."/>
            <person name="Low L."/>
            <person name="Lozovsky E."/>
            <person name="Lu J."/>
            <person name="Luo M."/>
            <person name="Machado C.A."/>
            <person name="Makalowski W."/>
            <person name="Marzo M."/>
            <person name="Matsuda M."/>
            <person name="Matzkin L."/>
            <person name="McAllister B."/>
            <person name="McBride C.S."/>
            <person name="McKernan B."/>
            <person name="McKernan K."/>
            <person name="Mendez-Lago M."/>
            <person name="Minx P."/>
            <person name="Mollenhauer M.U."/>
            <person name="Montooth K."/>
            <person name="Mount S.M."/>
            <person name="Mu X."/>
            <person name="Myers E."/>
            <person name="Negre B."/>
            <person name="Newfeld S."/>
            <person name="Nielsen R."/>
            <person name="Noor M.A."/>
            <person name="O'Grady P."/>
            <person name="Pachter L."/>
            <person name="Papaceit M."/>
            <person name="Parisi M.J."/>
            <person name="Parisi M."/>
            <person name="Parts L."/>
            <person name="Pedersen J.S."/>
            <person name="Pesole G."/>
            <person name="Phillippy A.M."/>
            <person name="Ponting C.P."/>
            <person name="Pop M."/>
            <person name="Porcelli D."/>
            <person name="Powell J.R."/>
            <person name="Prohaska S."/>
            <person name="Pruitt K."/>
            <person name="Puig M."/>
            <person name="Quesneville H."/>
            <person name="Ram K.R."/>
            <person name="Rand D."/>
            <person name="Rasmussen M.D."/>
            <person name="Reed L.K."/>
            <person name="Reenan R."/>
            <person name="Reily A."/>
            <person name="Remington K.A."/>
            <person name="Rieger T.T."/>
            <person name="Ritchie M.G."/>
            <person name="Robin C."/>
            <person name="Rogers Y.H."/>
            <person name="Rohde C."/>
            <person name="Rozas J."/>
            <person name="Rubenfield M.J."/>
            <person name="Ruiz A."/>
            <person name="Russo S."/>
            <person name="Salzberg S.L."/>
            <person name="Sanchez-Gracia A."/>
            <person name="Saranga D.J."/>
            <person name="Sato H."/>
            <person name="Schaeffer S.W."/>
            <person name="Schatz M.C."/>
            <person name="Schlenke T."/>
            <person name="Schwartz R."/>
            <person name="Segarra C."/>
            <person name="Singh R.S."/>
            <person name="Sirot L."/>
            <person name="Sirota M."/>
            <person name="Sisneros N.B."/>
            <person name="Smith C.D."/>
            <person name="Smith T.F."/>
            <person name="Spieth J."/>
            <person name="Stage D.E."/>
            <person name="Stark A."/>
            <person name="Stephan W."/>
            <person name="Strausberg R.L."/>
            <person name="Strempel S."/>
            <person name="Sturgill D."/>
            <person name="Sutton G."/>
            <person name="Sutton G.G."/>
            <person name="Tao W."/>
            <person name="Teichmann S."/>
            <person name="Tobari Y.N."/>
            <person name="Tomimura Y."/>
            <person name="Tsolas J.M."/>
            <person name="Valente V.L."/>
            <person name="Venter E."/>
            <person name="Venter J.C."/>
            <person name="Vicario S."/>
            <person name="Vieira F.G."/>
            <person name="Vilella A.J."/>
            <person name="Villasante A."/>
            <person name="Walenz B."/>
            <person name="Wang J."/>
            <person name="Wasserman M."/>
            <person name="Watts T."/>
            <person name="Wilson D."/>
            <person name="Wilson R.K."/>
            <person name="Wing R.A."/>
            <person name="Wolfner M.F."/>
            <person name="Wong A."/>
            <person name="Wong G.K."/>
            <person name="Wu C.I."/>
            <person name="Wu G."/>
            <person name="Yamamoto D."/>
            <person name="Yang H.P."/>
            <person name="Yang S.P."/>
            <person name="Yorke J.A."/>
            <person name="Yoshida K."/>
            <person name="Zdobnov E."/>
            <person name="Zhang P."/>
            <person name="Zhang Y."/>
            <person name="Zimin A.V."/>
            <person name="Baldwin J."/>
            <person name="Abdouelleil A."/>
            <person name="Abdulkadir J."/>
            <person name="Abebe A."/>
            <person name="Abera B."/>
            <person name="Abreu J."/>
            <person name="Acer S.C."/>
            <person name="Aftuck L."/>
            <person name="Alexander A."/>
            <person name="An P."/>
            <person name="Anderson E."/>
            <person name="Anderson S."/>
            <person name="Arachi H."/>
            <person name="Azer M."/>
            <person name="Bachantsang P."/>
            <person name="Barry A."/>
            <person name="Bayul T."/>
            <person name="Berlin A."/>
            <person name="Bessette D."/>
            <person name="Bloom T."/>
            <person name="Blye J."/>
            <person name="Boguslavskiy L."/>
            <person name="Bonnet C."/>
            <person name="Boukhgalter B."/>
            <person name="Bourzgui I."/>
            <person name="Brown A."/>
            <person name="Cahill P."/>
            <person name="Channer S."/>
            <person name="Cheshatsang Y."/>
            <person name="Chuda L."/>
            <person name="Citroen M."/>
            <person name="Collymore A."/>
            <person name="Cooke P."/>
            <person name="Costello M."/>
            <person name="D'Aco K."/>
            <person name="Daza R."/>
            <person name="De Haan G."/>
            <person name="DeGray S."/>
            <person name="DeMaso C."/>
            <person name="Dhargay N."/>
            <person name="Dooley K."/>
            <person name="Dooley E."/>
            <person name="Doricent M."/>
            <person name="Dorje P."/>
            <person name="Dorjee K."/>
            <person name="Dupes A."/>
            <person name="Elong R."/>
            <person name="Falk J."/>
            <person name="Farina A."/>
            <person name="Faro S."/>
            <person name="Ferguson D."/>
            <person name="Fisher S."/>
            <person name="Foley C.D."/>
            <person name="Franke A."/>
            <person name="Friedrich D."/>
            <person name="Gadbois L."/>
            <person name="Gearin G."/>
            <person name="Gearin C.R."/>
            <person name="Giannoukos G."/>
            <person name="Goode T."/>
            <person name="Graham J."/>
            <person name="Grandbois E."/>
            <person name="Grewal S."/>
            <person name="Gyaltsen K."/>
            <person name="Hafez N."/>
            <person name="Hagos B."/>
            <person name="Hall J."/>
            <person name="Henson C."/>
            <person name="Hollinger A."/>
            <person name="Honan T."/>
            <person name="Huard M.D."/>
            <person name="Hughes L."/>
            <person name="Hurhula B."/>
            <person name="Husby M.E."/>
            <person name="Kamat A."/>
            <person name="Kanga B."/>
            <person name="Kashin S."/>
            <person name="Khazanovich D."/>
            <person name="Kisner P."/>
            <person name="Lance K."/>
            <person name="Lara M."/>
            <person name="Lee W."/>
            <person name="Lennon N."/>
            <person name="Letendre F."/>
            <person name="LeVine R."/>
            <person name="Lipovsky A."/>
            <person name="Liu X."/>
            <person name="Liu J."/>
            <person name="Liu S."/>
            <person name="Lokyitsang T."/>
            <person name="Lokyitsang Y."/>
            <person name="Lubonja R."/>
            <person name="Lui A."/>
            <person name="MacDonald P."/>
            <person name="Magnisalis V."/>
            <person name="Maru K."/>
            <person name="Matthews C."/>
            <person name="McCusker W."/>
            <person name="McDonough S."/>
            <person name="Mehta T."/>
            <person name="Meldrim J."/>
            <person name="Meneus L."/>
            <person name="Mihai O."/>
            <person name="Mihalev A."/>
            <person name="Mihova T."/>
            <person name="Mittelman R."/>
            <person name="Mlenga V."/>
            <person name="Montmayeur A."/>
            <person name="Mulrain L."/>
            <person name="Navidi A."/>
            <person name="Naylor J."/>
            <person name="Negash T."/>
            <person name="Nguyen T."/>
            <person name="Nguyen N."/>
            <person name="Nicol R."/>
            <person name="Norbu C."/>
            <person name="Norbu N."/>
            <person name="Novod N."/>
            <person name="O'Neill B."/>
            <person name="Osman S."/>
            <person name="Markiewicz E."/>
            <person name="Oyono O.L."/>
            <person name="Patti C."/>
            <person name="Phunkhang P."/>
            <person name="Pierre F."/>
            <person name="Priest M."/>
            <person name="Raghuraman S."/>
            <person name="Rege F."/>
            <person name="Reyes R."/>
            <person name="Rise C."/>
            <person name="Rogov P."/>
            <person name="Ross K."/>
            <person name="Ryan E."/>
            <person name="Settipalli S."/>
            <person name="Shea T."/>
            <person name="Sherpa N."/>
            <person name="Shi L."/>
            <person name="Shih D."/>
            <person name="Sparrow T."/>
            <person name="Spaulding J."/>
            <person name="Stalker J."/>
            <person name="Stange-Thomann N."/>
            <person name="Stavropoulos S."/>
            <person name="Stone C."/>
            <person name="Strader C."/>
            <person name="Tesfaye S."/>
            <person name="Thomson T."/>
            <person name="Thoulutsang Y."/>
            <person name="Thoulutsang D."/>
            <person name="Topham K."/>
            <person name="Topping I."/>
            <person name="Tsamla T."/>
            <person name="Vassiliev H."/>
            <person name="Vo A."/>
            <person name="Wangchuk T."/>
            <person name="Wangdi T."/>
            <person name="Weiand M."/>
            <person name="Wilkinson J."/>
            <person name="Wilson A."/>
            <person name="Yadav S."/>
            <person name="Young G."/>
            <person name="Yu Q."/>
            <person name="Zembek L."/>
            <person name="Zhong D."/>
            <person name="Zimmer A."/>
            <person name="Zwirko Z."/>
            <person name="Jaffe D.B."/>
            <person name="Alvarez P."/>
            <person name="Brockman W."/>
            <person name="Butler J."/>
            <person name="Chin C."/>
            <person name="Gnerre S."/>
            <person name="Grabherr M."/>
            <person name="Kleber M."/>
            <person name="Mauceli E."/>
            <person name="MacCallum I."/>
        </authorList>
    </citation>
    <scope>NUCLEOTIDE SEQUENCE [LARGE SCALE GENOMIC DNA]</scope>
    <source>
        <strain evidence="6">white501</strain>
    </source>
</reference>
<evidence type="ECO:0000256" key="2">
    <source>
        <dbReference type="ARBA" id="ARBA00006432"/>
    </source>
</evidence>
<evidence type="ECO:0000313" key="5">
    <source>
        <dbReference type="EMBL" id="EDX13264.1"/>
    </source>
</evidence>
<evidence type="ECO:0000313" key="6">
    <source>
        <dbReference type="Proteomes" id="UP000000304"/>
    </source>
</evidence>
<keyword evidence="3" id="KW-0576">Peroxisome</keyword>
<dbReference type="Pfam" id="PF13193">
    <property type="entry name" value="AMP-binding_C"/>
    <property type="match status" value="1"/>
</dbReference>
<evidence type="ECO:0000256" key="3">
    <source>
        <dbReference type="ARBA" id="ARBA00023140"/>
    </source>
</evidence>
<dbReference type="GO" id="GO:0010891">
    <property type="term" value="P:negative regulation of triglyceride storage"/>
    <property type="evidence" value="ECO:0007669"/>
    <property type="project" value="EnsemblMetazoa"/>
</dbReference>
<dbReference type="EMBL" id="CM000364">
    <property type="protein sequence ID" value="EDX13264.1"/>
    <property type="molecule type" value="Genomic_DNA"/>
</dbReference>
<organism evidence="5 6">
    <name type="scientific">Drosophila simulans</name>
    <name type="common">Fruit fly</name>
    <dbReference type="NCBI Taxonomy" id="7240"/>
    <lineage>
        <taxon>Eukaryota</taxon>
        <taxon>Metazoa</taxon>
        <taxon>Ecdysozoa</taxon>
        <taxon>Arthropoda</taxon>
        <taxon>Hexapoda</taxon>
        <taxon>Insecta</taxon>
        <taxon>Pterygota</taxon>
        <taxon>Neoptera</taxon>
        <taxon>Endopterygota</taxon>
        <taxon>Diptera</taxon>
        <taxon>Brachycera</taxon>
        <taxon>Muscomorpha</taxon>
        <taxon>Ephydroidea</taxon>
        <taxon>Drosophilidae</taxon>
        <taxon>Drosophila</taxon>
        <taxon>Sophophora</taxon>
    </lineage>
</organism>
<dbReference type="InterPro" id="IPR045851">
    <property type="entry name" value="AMP-bd_C_sf"/>
</dbReference>
<protein>
    <submittedName>
        <fullName evidence="5">GD20595</fullName>
    </submittedName>
</protein>
<feature type="domain" description="AMP-binding enzyme C-terminal" evidence="4">
    <location>
        <begin position="114"/>
        <end position="191"/>
    </location>
</feature>
<evidence type="ECO:0000256" key="1">
    <source>
        <dbReference type="ARBA" id="ARBA00004275"/>
    </source>
</evidence>
<dbReference type="STRING" id="7240.B4QT04"/>
<dbReference type="SMR" id="B4QT04"/>
<dbReference type="OrthoDB" id="10253869at2759"/>
<dbReference type="AlphaFoldDB" id="B4QT04"/>
<dbReference type="FunFam" id="3.30.300.30:FF:000007">
    <property type="entry name" value="4-coumarate--CoA ligase 2"/>
    <property type="match status" value="1"/>
</dbReference>
<dbReference type="GO" id="GO:0005777">
    <property type="term" value="C:peroxisome"/>
    <property type="evidence" value="ECO:0007669"/>
    <property type="project" value="UniProtKB-SubCell"/>
</dbReference>
<dbReference type="InterPro" id="IPR025110">
    <property type="entry name" value="AMP-bd_C"/>
</dbReference>
<dbReference type="Gene3D" id="2.30.38.10">
    <property type="entry name" value="Luciferase, Domain 3"/>
    <property type="match status" value="1"/>
</dbReference>
<dbReference type="Proteomes" id="UP000000304">
    <property type="component" value="Chromosome 3R"/>
</dbReference>
<dbReference type="PANTHER" id="PTHR24096">
    <property type="entry name" value="LONG-CHAIN-FATTY-ACID--COA LIGASE"/>
    <property type="match status" value="1"/>
</dbReference>
<dbReference type="GO" id="GO:0046949">
    <property type="term" value="P:fatty-acyl-CoA biosynthetic process"/>
    <property type="evidence" value="ECO:0007669"/>
    <property type="project" value="TreeGrafter"/>
</dbReference>